<comment type="caution">
    <text evidence="2">The sequence shown here is derived from an EMBL/GenBank/DDBJ whole genome shotgun (WGS) entry which is preliminary data.</text>
</comment>
<dbReference type="EMBL" id="BART01008964">
    <property type="protein sequence ID" value="GAG60586.1"/>
    <property type="molecule type" value="Genomic_DNA"/>
</dbReference>
<feature type="transmembrane region" description="Helical" evidence="1">
    <location>
        <begin position="106"/>
        <end position="127"/>
    </location>
</feature>
<feature type="transmembrane region" description="Helical" evidence="1">
    <location>
        <begin position="41"/>
        <end position="62"/>
    </location>
</feature>
<proteinExistence type="predicted"/>
<protein>
    <recommendedName>
        <fullName evidence="3">Cytochrome oxidase subunit I profile domain-containing protein</fullName>
    </recommendedName>
</protein>
<keyword evidence="1" id="KW-0812">Transmembrane</keyword>
<dbReference type="AlphaFoldDB" id="X1AKP8"/>
<keyword evidence="1" id="KW-1133">Transmembrane helix</keyword>
<reference evidence="2" key="1">
    <citation type="journal article" date="2014" name="Front. Microbiol.">
        <title>High frequency of phylogenetically diverse reductive dehalogenase-homologous genes in deep subseafloor sedimentary metagenomes.</title>
        <authorList>
            <person name="Kawai M."/>
            <person name="Futagami T."/>
            <person name="Toyoda A."/>
            <person name="Takaki Y."/>
            <person name="Nishi S."/>
            <person name="Hori S."/>
            <person name="Arai W."/>
            <person name="Tsubouchi T."/>
            <person name="Morono Y."/>
            <person name="Uchiyama I."/>
            <person name="Ito T."/>
            <person name="Fujiyama A."/>
            <person name="Inagaki F."/>
            <person name="Takami H."/>
        </authorList>
    </citation>
    <scope>NUCLEOTIDE SEQUENCE</scope>
    <source>
        <strain evidence="2">Expedition CK06-06</strain>
    </source>
</reference>
<feature type="non-terminal residue" evidence="2">
    <location>
        <position position="1"/>
    </location>
</feature>
<organism evidence="2">
    <name type="scientific">marine sediment metagenome</name>
    <dbReference type="NCBI Taxonomy" id="412755"/>
    <lineage>
        <taxon>unclassified sequences</taxon>
        <taxon>metagenomes</taxon>
        <taxon>ecological metagenomes</taxon>
    </lineage>
</organism>
<feature type="transmembrane region" description="Helical" evidence="1">
    <location>
        <begin position="257"/>
        <end position="283"/>
    </location>
</feature>
<evidence type="ECO:0008006" key="3">
    <source>
        <dbReference type="Google" id="ProtNLM"/>
    </source>
</evidence>
<feature type="transmembrane region" description="Helical" evidence="1">
    <location>
        <begin position="176"/>
        <end position="195"/>
    </location>
</feature>
<feature type="transmembrane region" description="Helical" evidence="1">
    <location>
        <begin position="216"/>
        <end position="237"/>
    </location>
</feature>
<evidence type="ECO:0000313" key="2">
    <source>
        <dbReference type="EMBL" id="GAG60586.1"/>
    </source>
</evidence>
<feature type="transmembrane region" description="Helical" evidence="1">
    <location>
        <begin position="139"/>
        <end position="164"/>
    </location>
</feature>
<feature type="transmembrane region" description="Helical" evidence="1">
    <location>
        <begin position="74"/>
        <end position="94"/>
    </location>
</feature>
<dbReference type="SUPFAM" id="SSF81442">
    <property type="entry name" value="Cytochrome c oxidase subunit I-like"/>
    <property type="match status" value="1"/>
</dbReference>
<gene>
    <name evidence="2" type="ORF">S01H4_20006</name>
</gene>
<accession>X1AKP8</accession>
<name>X1AKP8_9ZZZZ</name>
<sequence length="302" mass="32382">NKPVIAFGLAAMTLVISLINRPVGVGVDVFYELVIWGTGHLLQLVSTIAMIAVWIILLTKVLGKSPVSARGSRILFWAMVLPWIIAPFLAMQGTTTSTYRSGFTHLMQWCIFPITTIFLILCVKSVIHAWREGIINRKVLADPCFSGFAVSAGLTILGFGLGAAIRGSNTMVPAHYHASVGAITVAFMAVTGLILKAFGFSIDTKKLRRAFAWQPALYGIGMLLFAAGFGFAGTHGMGRKVYGAEQAERSLAETLGLGIMGVGGLVAIAGGLLFLWIAGTAWWRGSTKNDKYNNDLRVGKST</sequence>
<evidence type="ECO:0000256" key="1">
    <source>
        <dbReference type="SAM" id="Phobius"/>
    </source>
</evidence>
<dbReference type="Gene3D" id="1.20.210.10">
    <property type="entry name" value="Cytochrome c oxidase-like, subunit I domain"/>
    <property type="match status" value="1"/>
</dbReference>
<keyword evidence="1" id="KW-0472">Membrane</keyword>
<dbReference type="InterPro" id="IPR036927">
    <property type="entry name" value="Cyt_c_oxase-like_su1_sf"/>
</dbReference>